<keyword evidence="1" id="KW-1133">Transmembrane helix</keyword>
<organism evidence="2 3">
    <name type="scientific">Corallococcus carmarthensis</name>
    <dbReference type="NCBI Taxonomy" id="2316728"/>
    <lineage>
        <taxon>Bacteria</taxon>
        <taxon>Pseudomonadati</taxon>
        <taxon>Myxococcota</taxon>
        <taxon>Myxococcia</taxon>
        <taxon>Myxococcales</taxon>
        <taxon>Cystobacterineae</taxon>
        <taxon>Myxococcaceae</taxon>
        <taxon>Corallococcus</taxon>
    </lineage>
</organism>
<keyword evidence="1" id="KW-0472">Membrane</keyword>
<evidence type="ECO:0000313" key="3">
    <source>
        <dbReference type="Proteomes" id="UP000268313"/>
    </source>
</evidence>
<evidence type="ECO:0000256" key="1">
    <source>
        <dbReference type="SAM" id="Phobius"/>
    </source>
</evidence>
<keyword evidence="3" id="KW-1185">Reference proteome</keyword>
<proteinExistence type="predicted"/>
<gene>
    <name evidence="2" type="ORF">D7X32_06860</name>
</gene>
<keyword evidence="1" id="KW-0812">Transmembrane</keyword>
<dbReference type="Proteomes" id="UP000268313">
    <property type="component" value="Unassembled WGS sequence"/>
</dbReference>
<evidence type="ECO:0000313" key="2">
    <source>
        <dbReference type="EMBL" id="RKH05807.1"/>
    </source>
</evidence>
<dbReference type="EMBL" id="RAWE01000015">
    <property type="protein sequence ID" value="RKH05807.1"/>
    <property type="molecule type" value="Genomic_DNA"/>
</dbReference>
<reference evidence="3" key="1">
    <citation type="submission" date="2018-09" db="EMBL/GenBank/DDBJ databases">
        <authorList>
            <person name="Livingstone P.G."/>
            <person name="Whitworth D.E."/>
        </authorList>
    </citation>
    <scope>NUCLEOTIDE SEQUENCE [LARGE SCALE GENOMIC DNA]</scope>
    <source>
        <strain evidence="3">CA043D</strain>
    </source>
</reference>
<sequence>MTRKKAARAMLFIAAGVALVLGGLLVYVFLFDTASLPCDSVVCDLSCWVTQRRPSDKCMYGECFCLY</sequence>
<protein>
    <submittedName>
        <fullName evidence="2">Uncharacterized protein</fullName>
    </submittedName>
</protein>
<comment type="caution">
    <text evidence="2">The sequence shown here is derived from an EMBL/GenBank/DDBJ whole genome shotgun (WGS) entry which is preliminary data.</text>
</comment>
<dbReference type="AlphaFoldDB" id="A0A3A8KES4"/>
<accession>A0A3A8KES4</accession>
<feature type="transmembrane region" description="Helical" evidence="1">
    <location>
        <begin position="9"/>
        <end position="30"/>
    </location>
</feature>
<name>A0A3A8KES4_9BACT</name>
<dbReference type="RefSeq" id="WP_120601696.1">
    <property type="nucleotide sequence ID" value="NZ_JABFJX010000037.1"/>
</dbReference>